<dbReference type="EMBL" id="JALNTZ010000002">
    <property type="protein sequence ID" value="KAJ3663217.1"/>
    <property type="molecule type" value="Genomic_DNA"/>
</dbReference>
<sequence>MAQRRIGRRLRTSSTQLVLELIHAAKDANMRTTPVDIQATTAALTGAVNMADLPPTAFPFFELSPEEADTMFTKKQLLLTTTQGVAVKHEATYSTRVLIMWYTRKIKTSTAKGGSVILAVKNSFISSEINLIHSPFKALHFIDVI</sequence>
<evidence type="ECO:0000313" key="2">
    <source>
        <dbReference type="Proteomes" id="UP001168821"/>
    </source>
</evidence>
<comment type="caution">
    <text evidence="1">The sequence shown here is derived from an EMBL/GenBank/DDBJ whole genome shotgun (WGS) entry which is preliminary data.</text>
</comment>
<dbReference type="AlphaFoldDB" id="A0AA38MPJ1"/>
<evidence type="ECO:0000313" key="1">
    <source>
        <dbReference type="EMBL" id="KAJ3663217.1"/>
    </source>
</evidence>
<protein>
    <submittedName>
        <fullName evidence="1">Uncharacterized protein</fullName>
    </submittedName>
</protein>
<accession>A0AA38MPJ1</accession>
<keyword evidence="2" id="KW-1185">Reference proteome</keyword>
<proteinExistence type="predicted"/>
<reference evidence="1" key="1">
    <citation type="journal article" date="2023" name="G3 (Bethesda)">
        <title>Whole genome assemblies of Zophobas morio and Tenebrio molitor.</title>
        <authorList>
            <person name="Kaur S."/>
            <person name="Stinson S.A."/>
            <person name="diCenzo G.C."/>
        </authorList>
    </citation>
    <scope>NUCLEOTIDE SEQUENCE</scope>
    <source>
        <strain evidence="1">QUZm001</strain>
    </source>
</reference>
<organism evidence="1 2">
    <name type="scientific">Zophobas morio</name>
    <dbReference type="NCBI Taxonomy" id="2755281"/>
    <lineage>
        <taxon>Eukaryota</taxon>
        <taxon>Metazoa</taxon>
        <taxon>Ecdysozoa</taxon>
        <taxon>Arthropoda</taxon>
        <taxon>Hexapoda</taxon>
        <taxon>Insecta</taxon>
        <taxon>Pterygota</taxon>
        <taxon>Neoptera</taxon>
        <taxon>Endopterygota</taxon>
        <taxon>Coleoptera</taxon>
        <taxon>Polyphaga</taxon>
        <taxon>Cucujiformia</taxon>
        <taxon>Tenebrionidae</taxon>
        <taxon>Zophobas</taxon>
    </lineage>
</organism>
<name>A0AA38MPJ1_9CUCU</name>
<dbReference type="Proteomes" id="UP001168821">
    <property type="component" value="Unassembled WGS sequence"/>
</dbReference>
<gene>
    <name evidence="1" type="ORF">Zmor_007521</name>
</gene>